<dbReference type="AlphaFoldDB" id="A0A1D8AUL0"/>
<keyword evidence="1" id="KW-0812">Transmembrane</keyword>
<reference evidence="2 3" key="1">
    <citation type="submission" date="2016-06" db="EMBL/GenBank/DDBJ databases">
        <title>Three novel species with peptidoglycan cell walls form the new genus Lacunisphaera gen. nov. in the family Opitutaceae of the verrucomicrobial subdivision 4.</title>
        <authorList>
            <person name="Rast P."/>
            <person name="Gloeckner I."/>
            <person name="Jogler M."/>
            <person name="Boedeker C."/>
            <person name="Jeske O."/>
            <person name="Wiegand S."/>
            <person name="Reinhardt R."/>
            <person name="Schumann P."/>
            <person name="Rohde M."/>
            <person name="Spring S."/>
            <person name="Gloeckner F.O."/>
            <person name="Jogler C."/>
        </authorList>
    </citation>
    <scope>NUCLEOTIDE SEQUENCE [LARGE SCALE GENOMIC DNA]</scope>
    <source>
        <strain evidence="2 3">IG16b</strain>
    </source>
</reference>
<keyword evidence="1" id="KW-0472">Membrane</keyword>
<dbReference type="OrthoDB" id="8095028at2"/>
<feature type="transmembrane region" description="Helical" evidence="1">
    <location>
        <begin position="75"/>
        <end position="93"/>
    </location>
</feature>
<feature type="transmembrane region" description="Helical" evidence="1">
    <location>
        <begin position="40"/>
        <end position="63"/>
    </location>
</feature>
<name>A0A1D8AUL0_9BACT</name>
<evidence type="ECO:0000256" key="1">
    <source>
        <dbReference type="SAM" id="Phobius"/>
    </source>
</evidence>
<protein>
    <submittedName>
        <fullName evidence="2">Uncharacterized protein</fullName>
    </submittedName>
</protein>
<sequence length="253" mass="27500">MDLDHAAPKPPGFLWIIILGVTGFAAGFFGPMVFIPESNLGPVVGILFSGPAGLGLGLLLYVVFRFLPLPARGQWVLLATVATAVALATLLYVQPEPATRGYVLELEIRGTRPAAAVTAEVVADWQKRIATVTWAAPRAGWEQQMRDALAADRGRVLDAVLIRQRPILQHRKPWNRGRLFAGGWETKDEPRTYYFPAGSLPAEPGPAGTRVTYFLAYDSTARIQAPEIWPPVGLADFIGFSPLQAVPAEYEGL</sequence>
<evidence type="ECO:0000313" key="3">
    <source>
        <dbReference type="Proteomes" id="UP000095228"/>
    </source>
</evidence>
<organism evidence="2 3">
    <name type="scientific">Lacunisphaera limnophila</name>
    <dbReference type="NCBI Taxonomy" id="1838286"/>
    <lineage>
        <taxon>Bacteria</taxon>
        <taxon>Pseudomonadati</taxon>
        <taxon>Verrucomicrobiota</taxon>
        <taxon>Opitutia</taxon>
        <taxon>Opitutales</taxon>
        <taxon>Opitutaceae</taxon>
        <taxon>Lacunisphaera</taxon>
    </lineage>
</organism>
<gene>
    <name evidence="2" type="ORF">Verru16b_01645</name>
</gene>
<accession>A0A1D8AUL0</accession>
<evidence type="ECO:0000313" key="2">
    <source>
        <dbReference type="EMBL" id="AOS44582.1"/>
    </source>
</evidence>
<keyword evidence="1" id="KW-1133">Transmembrane helix</keyword>
<dbReference type="EMBL" id="CP016094">
    <property type="protein sequence ID" value="AOS44582.1"/>
    <property type="molecule type" value="Genomic_DNA"/>
</dbReference>
<dbReference type="KEGG" id="obg:Verru16b_01645"/>
<dbReference type="Proteomes" id="UP000095228">
    <property type="component" value="Chromosome"/>
</dbReference>
<proteinExistence type="predicted"/>
<dbReference type="RefSeq" id="WP_157772342.1">
    <property type="nucleotide sequence ID" value="NZ_CP016094.1"/>
</dbReference>
<keyword evidence="3" id="KW-1185">Reference proteome</keyword>
<feature type="transmembrane region" description="Helical" evidence="1">
    <location>
        <begin position="12"/>
        <end position="34"/>
    </location>
</feature>